<name>A0A328PXR0_9EURY</name>
<reference evidence="8 9" key="1">
    <citation type="submission" date="2017-05" db="EMBL/GenBank/DDBJ databases">
        <title>Host range expansion of the Methanosphaera genus to humans and monogastric animals involves recent and extensive reduction in genome content.</title>
        <authorList>
            <person name="Hoedt E.C."/>
            <person name="Volmer J.G."/>
            <person name="Parks D.H."/>
            <person name="Rosewarne C.P."/>
            <person name="Denman S.E."/>
            <person name="Mcsweeney C.S."/>
            <person name="O Cuiv P."/>
            <person name="Hugenholtz P."/>
            <person name="Tyson G.W."/>
            <person name="Morrison M."/>
        </authorList>
    </citation>
    <scope>NUCLEOTIDE SEQUENCE [LARGE SCALE GENOMIC DNA]</scope>
    <source>
        <strain evidence="8 9">PA5</strain>
    </source>
</reference>
<accession>A0A328PXR0</accession>
<feature type="transmembrane region" description="Helical" evidence="6">
    <location>
        <begin position="207"/>
        <end position="233"/>
    </location>
</feature>
<dbReference type="PANTHER" id="PTHR35007:SF2">
    <property type="entry name" value="PILUS ASSEMBLE PROTEIN"/>
    <property type="match status" value="1"/>
</dbReference>
<evidence type="ECO:0000256" key="3">
    <source>
        <dbReference type="ARBA" id="ARBA00022692"/>
    </source>
</evidence>
<dbReference type="AlphaFoldDB" id="A0A328PXR0"/>
<feature type="transmembrane region" description="Helical" evidence="6">
    <location>
        <begin position="41"/>
        <end position="61"/>
    </location>
</feature>
<keyword evidence="5 6" id="KW-0472">Membrane</keyword>
<dbReference type="InterPro" id="IPR042094">
    <property type="entry name" value="T2SS_GspF_sf"/>
</dbReference>
<comment type="subcellular location">
    <subcellularLocation>
        <location evidence="1">Cell membrane</location>
        <topology evidence="1">Multi-pass membrane protein</topology>
    </subcellularLocation>
</comment>
<gene>
    <name evidence="8" type="ORF">CA615_05735</name>
</gene>
<dbReference type="RefSeq" id="WP_112149673.1">
    <property type="nucleotide sequence ID" value="NZ_NGJK01000077.1"/>
</dbReference>
<feature type="transmembrane region" description="Helical" evidence="6">
    <location>
        <begin position="280"/>
        <end position="301"/>
    </location>
</feature>
<evidence type="ECO:0000256" key="2">
    <source>
        <dbReference type="ARBA" id="ARBA00022475"/>
    </source>
</evidence>
<dbReference type="Gene3D" id="1.20.81.30">
    <property type="entry name" value="Type II secretion system (T2SS), domain F"/>
    <property type="match status" value="1"/>
</dbReference>
<evidence type="ECO:0000256" key="1">
    <source>
        <dbReference type="ARBA" id="ARBA00004651"/>
    </source>
</evidence>
<keyword evidence="4 6" id="KW-1133">Transmembrane helix</keyword>
<sequence length="307" mass="35099">MYIQIFKLISNYIKRNISQDFLFKLQKILVNTSIYIRAEDLIAIILLLSLFLFIISLILLSVIKWPIIISVLFLFLPSVIMIICISYNREHRKENIEEQLPDYLNQIASLLNVGLGFESALEELSKTSKGPLNNEIKQLLIETQFKKPFNESLMDIANRNDLDNLRYIFQIIIHTRESGGNLAEVLEDISHDLKEIILLKKQRRASVMMSVMLIIISSTIATPFALGMIGLYSEFIEKIGKNNPLINTIPLASFGYITIQSILVSFLLGVVLYSNYKKGVKYLIILLPSSLIVYFVSRMIFTTIIGL</sequence>
<dbReference type="Proteomes" id="UP000248557">
    <property type="component" value="Unassembled WGS sequence"/>
</dbReference>
<proteinExistence type="predicted"/>
<evidence type="ECO:0000256" key="4">
    <source>
        <dbReference type="ARBA" id="ARBA00022989"/>
    </source>
</evidence>
<evidence type="ECO:0000313" key="8">
    <source>
        <dbReference type="EMBL" id="RAP02732.1"/>
    </source>
</evidence>
<evidence type="ECO:0000259" key="7">
    <source>
        <dbReference type="Pfam" id="PF00482"/>
    </source>
</evidence>
<evidence type="ECO:0000256" key="6">
    <source>
        <dbReference type="SAM" id="Phobius"/>
    </source>
</evidence>
<evidence type="ECO:0000313" key="9">
    <source>
        <dbReference type="Proteomes" id="UP000248557"/>
    </source>
</evidence>
<keyword evidence="2" id="KW-1003">Cell membrane</keyword>
<dbReference type="Pfam" id="PF00482">
    <property type="entry name" value="T2SSF"/>
    <property type="match status" value="1"/>
</dbReference>
<dbReference type="PANTHER" id="PTHR35007">
    <property type="entry name" value="INTEGRAL MEMBRANE PROTEIN-RELATED"/>
    <property type="match status" value="1"/>
</dbReference>
<dbReference type="GO" id="GO:0005886">
    <property type="term" value="C:plasma membrane"/>
    <property type="evidence" value="ECO:0007669"/>
    <property type="project" value="UniProtKB-SubCell"/>
</dbReference>
<evidence type="ECO:0000256" key="5">
    <source>
        <dbReference type="ARBA" id="ARBA00023136"/>
    </source>
</evidence>
<comment type="caution">
    <text evidence="8">The sequence shown here is derived from an EMBL/GenBank/DDBJ whole genome shotgun (WGS) entry which is preliminary data.</text>
</comment>
<feature type="transmembrane region" description="Helical" evidence="6">
    <location>
        <begin position="67"/>
        <end position="87"/>
    </location>
</feature>
<feature type="domain" description="Type II secretion system protein GspF" evidence="7">
    <location>
        <begin position="104"/>
        <end position="229"/>
    </location>
</feature>
<keyword evidence="3 6" id="KW-0812">Transmembrane</keyword>
<organism evidence="8 9">
    <name type="scientific">Methanosphaera stadtmanae</name>
    <dbReference type="NCBI Taxonomy" id="2317"/>
    <lineage>
        <taxon>Archaea</taxon>
        <taxon>Methanobacteriati</taxon>
        <taxon>Methanobacteriota</taxon>
        <taxon>Methanomada group</taxon>
        <taxon>Methanobacteria</taxon>
        <taxon>Methanobacteriales</taxon>
        <taxon>Methanobacteriaceae</taxon>
        <taxon>Methanosphaera</taxon>
    </lineage>
</organism>
<dbReference type="EMBL" id="NGJK01000077">
    <property type="protein sequence ID" value="RAP02732.1"/>
    <property type="molecule type" value="Genomic_DNA"/>
</dbReference>
<feature type="transmembrane region" description="Helical" evidence="6">
    <location>
        <begin position="253"/>
        <end position="273"/>
    </location>
</feature>
<dbReference type="InterPro" id="IPR018076">
    <property type="entry name" value="T2SS_GspF_dom"/>
</dbReference>
<protein>
    <recommendedName>
        <fullName evidence="7">Type II secretion system protein GspF domain-containing protein</fullName>
    </recommendedName>
</protein>